<reference evidence="1 2" key="1">
    <citation type="journal article" date="2021" name="Elife">
        <title>Chloroplast acquisition without the gene transfer in kleptoplastic sea slugs, Plakobranchus ocellatus.</title>
        <authorList>
            <person name="Maeda T."/>
            <person name="Takahashi S."/>
            <person name="Yoshida T."/>
            <person name="Shimamura S."/>
            <person name="Takaki Y."/>
            <person name="Nagai Y."/>
            <person name="Toyoda A."/>
            <person name="Suzuki Y."/>
            <person name="Arimoto A."/>
            <person name="Ishii H."/>
            <person name="Satoh N."/>
            <person name="Nishiyama T."/>
            <person name="Hasebe M."/>
            <person name="Maruyama T."/>
            <person name="Minagawa J."/>
            <person name="Obokata J."/>
            <person name="Shigenobu S."/>
        </authorList>
    </citation>
    <scope>NUCLEOTIDE SEQUENCE [LARGE SCALE GENOMIC DNA]</scope>
</reference>
<feature type="non-terminal residue" evidence="1">
    <location>
        <position position="1"/>
    </location>
</feature>
<keyword evidence="2" id="KW-1185">Reference proteome</keyword>
<sequence>VKDHHSLPAAFVSLCLMRSGALRCSPNCTTIHAWQICRRALRRHQDTLSGIILSQKLNPENKKSRNT</sequence>
<gene>
    <name evidence="1" type="ORF">PoB_001212500</name>
</gene>
<dbReference type="EMBL" id="BLXT01001439">
    <property type="protein sequence ID" value="GFN85619.1"/>
    <property type="molecule type" value="Genomic_DNA"/>
</dbReference>
<evidence type="ECO:0000313" key="2">
    <source>
        <dbReference type="Proteomes" id="UP000735302"/>
    </source>
</evidence>
<comment type="caution">
    <text evidence="1">The sequence shown here is derived from an EMBL/GenBank/DDBJ whole genome shotgun (WGS) entry which is preliminary data.</text>
</comment>
<dbReference type="AlphaFoldDB" id="A0AAV3YS80"/>
<evidence type="ECO:0000313" key="1">
    <source>
        <dbReference type="EMBL" id="GFN85619.1"/>
    </source>
</evidence>
<accession>A0AAV3YS80</accession>
<protein>
    <submittedName>
        <fullName evidence="1">Uncharacterized protein</fullName>
    </submittedName>
</protein>
<organism evidence="1 2">
    <name type="scientific">Plakobranchus ocellatus</name>
    <dbReference type="NCBI Taxonomy" id="259542"/>
    <lineage>
        <taxon>Eukaryota</taxon>
        <taxon>Metazoa</taxon>
        <taxon>Spiralia</taxon>
        <taxon>Lophotrochozoa</taxon>
        <taxon>Mollusca</taxon>
        <taxon>Gastropoda</taxon>
        <taxon>Heterobranchia</taxon>
        <taxon>Euthyneura</taxon>
        <taxon>Panpulmonata</taxon>
        <taxon>Sacoglossa</taxon>
        <taxon>Placobranchoidea</taxon>
        <taxon>Plakobranchidae</taxon>
        <taxon>Plakobranchus</taxon>
    </lineage>
</organism>
<proteinExistence type="predicted"/>
<name>A0AAV3YS80_9GAST</name>
<dbReference type="Proteomes" id="UP000735302">
    <property type="component" value="Unassembled WGS sequence"/>
</dbReference>